<sequence length="598" mass="63606">MPHSARPVNSSSPALLLGRRSFLAATMATATGVLAGCGFSDDGGNDATTAPDQDADPQRTGTLRQSMLPVAALDPAVNGNSSFGQIMMIGLWEGLVAIDADQPDQVVPGAAESWTVSEDGLVYTFTIRADAVWSNGDPVTANDFEWNWKRILTPGIAGEGSPSYVHTVVGVQGADAYMAGVTEDFATVGAKAVDDSTFELTLVHSNADLLVHLAGFWALPLHPATVEELGDAWLVPEGWVSNGPFLLDSFRVNQGAVLVPNDTYWDKDSYFLERWEVTFNDGGTTADLLAFQQGEIDITGRIEDNLEAVTASDVADQLVSSPTNQVRRLVVMNSEHPALHDVRVRQALALAIDRDALAGIAEPAVAGTSLLPSAVPGGDEVPGISFDVDQAKELLSEAGYPDGVGMPTIQLLDFQASPWVEAIGQMWRDNIGVTATLDVVEVGVYSSKRALVHPADYTGFYVQNGAINPPTMLAAVQGIFPTAPQIYGANLIPAAEAAQVLASIESEAPLAEQMAIIDGSRPAELQQTSELVAAALTETDVDKQRDMLTEAATAWVDAFAMIPVLWGGYNLLVKPHVENLRPWYYGTVFTTKGVTITS</sequence>
<gene>
    <name evidence="3" type="primary">oppA_2</name>
    <name evidence="3" type="ORF">HALOF300_00884</name>
</gene>
<comment type="caution">
    <text evidence="3">The sequence shown here is derived from an EMBL/GenBank/DDBJ whole genome shotgun (WGS) entry which is preliminary data.</text>
</comment>
<dbReference type="SUPFAM" id="SSF53850">
    <property type="entry name" value="Periplasmic binding protein-like II"/>
    <property type="match status" value="1"/>
</dbReference>
<dbReference type="PROSITE" id="PS51318">
    <property type="entry name" value="TAT"/>
    <property type="match status" value="1"/>
</dbReference>
<dbReference type="AlphaFoldDB" id="A0A7M4DFJ3"/>
<dbReference type="PANTHER" id="PTHR30290">
    <property type="entry name" value="PERIPLASMIC BINDING COMPONENT OF ABC TRANSPORTER"/>
    <property type="match status" value="1"/>
</dbReference>
<dbReference type="Proteomes" id="UP000419743">
    <property type="component" value="Unassembled WGS sequence"/>
</dbReference>
<dbReference type="GO" id="GO:0015833">
    <property type="term" value="P:peptide transport"/>
    <property type="evidence" value="ECO:0007669"/>
    <property type="project" value="TreeGrafter"/>
</dbReference>
<evidence type="ECO:0000256" key="1">
    <source>
        <dbReference type="SAM" id="SignalP"/>
    </source>
</evidence>
<dbReference type="InterPro" id="IPR006311">
    <property type="entry name" value="TAT_signal"/>
</dbReference>
<feature type="signal peptide" evidence="1">
    <location>
        <begin position="1"/>
        <end position="35"/>
    </location>
</feature>
<evidence type="ECO:0000313" key="4">
    <source>
        <dbReference type="Proteomes" id="UP000419743"/>
    </source>
</evidence>
<organism evidence="3 4">
    <name type="scientific">Occultella aeris</name>
    <dbReference type="NCBI Taxonomy" id="2761496"/>
    <lineage>
        <taxon>Bacteria</taxon>
        <taxon>Bacillati</taxon>
        <taxon>Actinomycetota</taxon>
        <taxon>Actinomycetes</taxon>
        <taxon>Micrococcales</taxon>
        <taxon>Ruaniaceae</taxon>
        <taxon>Occultella</taxon>
    </lineage>
</organism>
<proteinExistence type="predicted"/>
<evidence type="ECO:0000313" key="3">
    <source>
        <dbReference type="EMBL" id="VZO35686.1"/>
    </source>
</evidence>
<feature type="chain" id="PRO_5039341977" evidence="1">
    <location>
        <begin position="36"/>
        <end position="598"/>
    </location>
</feature>
<dbReference type="Pfam" id="PF00496">
    <property type="entry name" value="SBP_bac_5"/>
    <property type="match status" value="1"/>
</dbReference>
<dbReference type="Gene3D" id="3.10.105.10">
    <property type="entry name" value="Dipeptide-binding Protein, Domain 3"/>
    <property type="match status" value="1"/>
</dbReference>
<dbReference type="RefSeq" id="WP_197522302.1">
    <property type="nucleotide sequence ID" value="NZ_CACRYJ010000014.1"/>
</dbReference>
<protein>
    <submittedName>
        <fullName evidence="3">Oligopeptide-binding protein OppA</fullName>
    </submittedName>
</protein>
<evidence type="ECO:0000259" key="2">
    <source>
        <dbReference type="Pfam" id="PF00496"/>
    </source>
</evidence>
<dbReference type="EMBL" id="CACRYJ010000014">
    <property type="protein sequence ID" value="VZO35686.1"/>
    <property type="molecule type" value="Genomic_DNA"/>
</dbReference>
<reference evidence="3 4" key="1">
    <citation type="submission" date="2019-11" db="EMBL/GenBank/DDBJ databases">
        <authorList>
            <person name="Criscuolo A."/>
        </authorList>
    </citation>
    <scope>NUCLEOTIDE SEQUENCE [LARGE SCALE GENOMIC DNA]</scope>
    <source>
        <strain evidence="3">CIP111667</strain>
    </source>
</reference>
<dbReference type="CDD" id="cd08504">
    <property type="entry name" value="PBP2_OppA"/>
    <property type="match status" value="1"/>
</dbReference>
<dbReference type="Gene3D" id="3.90.76.10">
    <property type="entry name" value="Dipeptide-binding Protein, Domain 1"/>
    <property type="match status" value="1"/>
</dbReference>
<dbReference type="InterPro" id="IPR039424">
    <property type="entry name" value="SBP_5"/>
</dbReference>
<feature type="domain" description="Solute-binding protein family 5" evidence="2">
    <location>
        <begin position="105"/>
        <end position="449"/>
    </location>
</feature>
<dbReference type="Gene3D" id="3.40.190.10">
    <property type="entry name" value="Periplasmic binding protein-like II"/>
    <property type="match status" value="1"/>
</dbReference>
<name>A0A7M4DFJ3_9MICO</name>
<accession>A0A7M4DFJ3</accession>
<dbReference type="InterPro" id="IPR000914">
    <property type="entry name" value="SBP_5_dom"/>
</dbReference>
<dbReference type="GO" id="GO:1904680">
    <property type="term" value="F:peptide transmembrane transporter activity"/>
    <property type="evidence" value="ECO:0007669"/>
    <property type="project" value="TreeGrafter"/>
</dbReference>
<dbReference type="PANTHER" id="PTHR30290:SF83">
    <property type="entry name" value="ABC TRANSPORTER SUBSTRATE-BINDING PROTEIN"/>
    <property type="match status" value="1"/>
</dbReference>
<keyword evidence="1" id="KW-0732">Signal</keyword>
<keyword evidence="4" id="KW-1185">Reference proteome</keyword>